<gene>
    <name evidence="2" type="ORF">B5D82_07000</name>
</gene>
<keyword evidence="2" id="KW-0560">Oxidoreductase</keyword>
<feature type="domain" description="ABM" evidence="1">
    <location>
        <begin position="3"/>
        <end position="58"/>
    </location>
</feature>
<organism evidence="2 3">
    <name type="scientific">Cognaticolwellia beringensis</name>
    <dbReference type="NCBI Taxonomy" id="1967665"/>
    <lineage>
        <taxon>Bacteria</taxon>
        <taxon>Pseudomonadati</taxon>
        <taxon>Pseudomonadota</taxon>
        <taxon>Gammaproteobacteria</taxon>
        <taxon>Alteromonadales</taxon>
        <taxon>Colwelliaceae</taxon>
        <taxon>Cognaticolwellia</taxon>
    </lineage>
</organism>
<dbReference type="Gene3D" id="3.30.70.100">
    <property type="match status" value="1"/>
</dbReference>
<name>A0A222G703_9GAMM</name>
<proteinExistence type="predicted"/>
<dbReference type="Pfam" id="PF03992">
    <property type="entry name" value="ABM"/>
    <property type="match status" value="1"/>
</dbReference>
<dbReference type="EMBL" id="CP020465">
    <property type="protein sequence ID" value="ASP47522.1"/>
    <property type="molecule type" value="Genomic_DNA"/>
</dbReference>
<evidence type="ECO:0000259" key="1">
    <source>
        <dbReference type="Pfam" id="PF03992"/>
    </source>
</evidence>
<sequence>MSIVRVNEFTAAAQKSAELYAFLKALLPYISGAEGCLSCELLKHNEHAEQFMIIERWDCIESHQLAITNYPQDDMQAAMSLFGAAPKGNYYKL</sequence>
<dbReference type="Proteomes" id="UP000202259">
    <property type="component" value="Chromosome"/>
</dbReference>
<protein>
    <submittedName>
        <fullName evidence="2">Antibiotic biosynthesis monooxygenase</fullName>
    </submittedName>
</protein>
<dbReference type="KEGG" id="cber:B5D82_07000"/>
<keyword evidence="2" id="KW-0503">Monooxygenase</keyword>
<evidence type="ECO:0000313" key="3">
    <source>
        <dbReference type="Proteomes" id="UP000202259"/>
    </source>
</evidence>
<dbReference type="RefSeq" id="WP_081150234.1">
    <property type="nucleotide sequence ID" value="NZ_CP020465.1"/>
</dbReference>
<dbReference type="GO" id="GO:0004497">
    <property type="term" value="F:monooxygenase activity"/>
    <property type="evidence" value="ECO:0007669"/>
    <property type="project" value="UniProtKB-KW"/>
</dbReference>
<dbReference type="AlphaFoldDB" id="A0A222G703"/>
<dbReference type="SUPFAM" id="SSF54909">
    <property type="entry name" value="Dimeric alpha+beta barrel"/>
    <property type="match status" value="1"/>
</dbReference>
<accession>A0A222G703</accession>
<keyword evidence="3" id="KW-1185">Reference proteome</keyword>
<dbReference type="InterPro" id="IPR007138">
    <property type="entry name" value="ABM_dom"/>
</dbReference>
<dbReference type="OrthoDB" id="5518280at2"/>
<reference evidence="2 3" key="1">
    <citation type="submission" date="2017-08" db="EMBL/GenBank/DDBJ databases">
        <title>Complete genome of Colwellia sp. NB097-1, a psychrophile bacterium ioslated from Bering Sea.</title>
        <authorList>
            <person name="Chen X."/>
        </authorList>
    </citation>
    <scope>NUCLEOTIDE SEQUENCE [LARGE SCALE GENOMIC DNA]</scope>
    <source>
        <strain evidence="2 3">NB097-1</strain>
    </source>
</reference>
<evidence type="ECO:0000313" key="2">
    <source>
        <dbReference type="EMBL" id="ASP47522.1"/>
    </source>
</evidence>
<dbReference type="InterPro" id="IPR011008">
    <property type="entry name" value="Dimeric_a/b-barrel"/>
</dbReference>